<keyword evidence="3 6" id="KW-0808">Transferase</keyword>
<evidence type="ECO:0000259" key="4">
    <source>
        <dbReference type="Pfam" id="PF00534"/>
    </source>
</evidence>
<evidence type="ECO:0000256" key="3">
    <source>
        <dbReference type="ARBA" id="ARBA00022679"/>
    </source>
</evidence>
<dbReference type="PANTHER" id="PTHR12526:SF640">
    <property type="entry name" value="COLANIC ACID BIOSYNTHESIS GLYCOSYLTRANSFERASE WCAL-RELATED"/>
    <property type="match status" value="1"/>
</dbReference>
<dbReference type="Proteomes" id="UP000573499">
    <property type="component" value="Unassembled WGS sequence"/>
</dbReference>
<feature type="domain" description="Glycosyltransferase subfamily 4-like N-terminal" evidence="5">
    <location>
        <begin position="52"/>
        <end position="162"/>
    </location>
</feature>
<protein>
    <submittedName>
        <fullName evidence="6">Glycosyltransferase family 4 protein</fullName>
    </submittedName>
</protein>
<dbReference type="SUPFAM" id="SSF53756">
    <property type="entry name" value="UDP-Glycosyltransferase/glycogen phosphorylase"/>
    <property type="match status" value="1"/>
</dbReference>
<feature type="domain" description="Glycosyl transferase family 1" evidence="4">
    <location>
        <begin position="178"/>
        <end position="326"/>
    </location>
</feature>
<dbReference type="PANTHER" id="PTHR12526">
    <property type="entry name" value="GLYCOSYLTRANSFERASE"/>
    <property type="match status" value="1"/>
</dbReference>
<dbReference type="Pfam" id="PF00534">
    <property type="entry name" value="Glycos_transf_1"/>
    <property type="match status" value="1"/>
</dbReference>
<dbReference type="Pfam" id="PF13439">
    <property type="entry name" value="Glyco_transf_4"/>
    <property type="match status" value="1"/>
</dbReference>
<organism evidence="6 7">
    <name type="scientific">Rugamonas apoptosis</name>
    <dbReference type="NCBI Taxonomy" id="2758570"/>
    <lineage>
        <taxon>Bacteria</taxon>
        <taxon>Pseudomonadati</taxon>
        <taxon>Pseudomonadota</taxon>
        <taxon>Betaproteobacteria</taxon>
        <taxon>Burkholderiales</taxon>
        <taxon>Oxalobacteraceae</taxon>
        <taxon>Telluria group</taxon>
        <taxon>Rugamonas</taxon>
    </lineage>
</organism>
<comment type="similarity">
    <text evidence="1">Belongs to the glycosyltransferase group 1 family. Glycosyltransferase 4 subfamily.</text>
</comment>
<evidence type="ECO:0000313" key="6">
    <source>
        <dbReference type="EMBL" id="MBA5690093.1"/>
    </source>
</evidence>
<evidence type="ECO:0000256" key="2">
    <source>
        <dbReference type="ARBA" id="ARBA00022676"/>
    </source>
</evidence>
<keyword evidence="7" id="KW-1185">Reference proteome</keyword>
<dbReference type="CDD" id="cd03801">
    <property type="entry name" value="GT4_PimA-like"/>
    <property type="match status" value="1"/>
</dbReference>
<dbReference type="AlphaFoldDB" id="A0A7W2IMV7"/>
<dbReference type="GO" id="GO:0016757">
    <property type="term" value="F:glycosyltransferase activity"/>
    <property type="evidence" value="ECO:0007669"/>
    <property type="project" value="UniProtKB-KW"/>
</dbReference>
<reference evidence="6 7" key="1">
    <citation type="submission" date="2020-07" db="EMBL/GenBank/DDBJ databases">
        <title>Novel species isolated from subtropical streams in China.</title>
        <authorList>
            <person name="Lu H."/>
        </authorList>
    </citation>
    <scope>NUCLEOTIDE SEQUENCE [LARGE SCALE GENOMIC DNA]</scope>
    <source>
        <strain evidence="6 7">LX47W</strain>
    </source>
</reference>
<sequence length="353" mass="38640">MKKIIMVGTRFDTMGGISAVVNVYRAAGLFQRYPIIYLATHCDGGALAKLAILARALLRYAGLLLTGQVGLVHVHVSRRASFWRKALFFLPAFLFRVPAVLHLHSGAFHQFYEQDCGPLRQRLVRYIFDHAAHIVVLSRSWQAWVGGMSANGRISAIYNPVQLPQQATGWERRTAGQTLCFGRLGHNKGTYDLLQAARGLAAPWRLRLGGDGEIEQVRARASELGLAEHVELLGWVSGQAKQDCLDSATLYVLPSYNEGLPMSVLEAMAAGLPVLTTPVGGIPEAVTDGVEGFLVTPGDVDSLAERWARLLAEPELARQMGAAARRKVETTFSTQAVLPQLEAIYHAWGFAQK</sequence>
<evidence type="ECO:0000259" key="5">
    <source>
        <dbReference type="Pfam" id="PF13439"/>
    </source>
</evidence>
<dbReference type="InterPro" id="IPR028098">
    <property type="entry name" value="Glyco_trans_4-like_N"/>
</dbReference>
<proteinExistence type="inferred from homology"/>
<gene>
    <name evidence="6" type="ORF">H3H39_23890</name>
</gene>
<dbReference type="EMBL" id="JACEZU010000014">
    <property type="protein sequence ID" value="MBA5690093.1"/>
    <property type="molecule type" value="Genomic_DNA"/>
</dbReference>
<dbReference type="InterPro" id="IPR001296">
    <property type="entry name" value="Glyco_trans_1"/>
</dbReference>
<name>A0A7W2IMV7_9BURK</name>
<evidence type="ECO:0000313" key="7">
    <source>
        <dbReference type="Proteomes" id="UP000573499"/>
    </source>
</evidence>
<comment type="caution">
    <text evidence="6">The sequence shown here is derived from an EMBL/GenBank/DDBJ whole genome shotgun (WGS) entry which is preliminary data.</text>
</comment>
<dbReference type="Gene3D" id="3.40.50.2000">
    <property type="entry name" value="Glycogen Phosphorylase B"/>
    <property type="match status" value="2"/>
</dbReference>
<evidence type="ECO:0000256" key="1">
    <source>
        <dbReference type="ARBA" id="ARBA00009481"/>
    </source>
</evidence>
<accession>A0A7W2IMV7</accession>
<keyword evidence="2" id="KW-0328">Glycosyltransferase</keyword>